<evidence type="ECO:0000313" key="3">
    <source>
        <dbReference type="Proteomes" id="UP001549119"/>
    </source>
</evidence>
<gene>
    <name evidence="2" type="ORF">ABIC20_004582</name>
</gene>
<feature type="region of interest" description="Disordered" evidence="1">
    <location>
        <begin position="565"/>
        <end position="584"/>
    </location>
</feature>
<organism evidence="2 3">
    <name type="scientific">Methylobacterium radiotolerans</name>
    <dbReference type="NCBI Taxonomy" id="31998"/>
    <lineage>
        <taxon>Bacteria</taxon>
        <taxon>Pseudomonadati</taxon>
        <taxon>Pseudomonadota</taxon>
        <taxon>Alphaproteobacteria</taxon>
        <taxon>Hyphomicrobiales</taxon>
        <taxon>Methylobacteriaceae</taxon>
        <taxon>Methylobacterium</taxon>
    </lineage>
</organism>
<dbReference type="Proteomes" id="UP001549119">
    <property type="component" value="Unassembled WGS sequence"/>
</dbReference>
<keyword evidence="3" id="KW-1185">Reference proteome</keyword>
<accession>A0ABV2NLG9</accession>
<feature type="compositionally biased region" description="Basic and acidic residues" evidence="1">
    <location>
        <begin position="93"/>
        <end position="104"/>
    </location>
</feature>
<feature type="region of interest" description="Disordered" evidence="1">
    <location>
        <begin position="1"/>
        <end position="104"/>
    </location>
</feature>
<evidence type="ECO:0008006" key="4">
    <source>
        <dbReference type="Google" id="ProtNLM"/>
    </source>
</evidence>
<reference evidence="2 3" key="1">
    <citation type="submission" date="2024-06" db="EMBL/GenBank/DDBJ databases">
        <title>Genomics of switchgrass bacterial isolates.</title>
        <authorList>
            <person name="Shade A."/>
        </authorList>
    </citation>
    <scope>NUCLEOTIDE SEQUENCE [LARGE SCALE GENOMIC DNA]</scope>
    <source>
        <strain evidence="2 3">PvP084</strain>
    </source>
</reference>
<evidence type="ECO:0000313" key="2">
    <source>
        <dbReference type="EMBL" id="MET3867273.1"/>
    </source>
</evidence>
<comment type="caution">
    <text evidence="2">The sequence shown here is derived from an EMBL/GenBank/DDBJ whole genome shotgun (WGS) entry which is preliminary data.</text>
</comment>
<feature type="compositionally biased region" description="Basic and acidic residues" evidence="1">
    <location>
        <begin position="1"/>
        <end position="31"/>
    </location>
</feature>
<dbReference type="EMBL" id="JBEPNW010000002">
    <property type="protein sequence ID" value="MET3867273.1"/>
    <property type="molecule type" value="Genomic_DNA"/>
</dbReference>
<name>A0ABV2NLG9_9HYPH</name>
<proteinExistence type="predicted"/>
<evidence type="ECO:0000256" key="1">
    <source>
        <dbReference type="SAM" id="MobiDB-lite"/>
    </source>
</evidence>
<protein>
    <recommendedName>
        <fullName evidence="4">PE-PGRS family protein</fullName>
    </recommendedName>
</protein>
<sequence length="858" mass="86992">MVLRDAGHLARRGDGGRTEPVQDRDRVRAEPAGDPVPDAHGPQAEPHKATTDVPDDPGDALQGRDGDVRRPARQAAGHAAHLDRERAQHRHAGHPEGEPEWHAERVPEDGQDALGRQGLRQVADAGQAELGQVPLEGGQGPHVALPGLLGGPRGALVRPLRQLGHAHGLAAGALLGPGPPLRGPDGFPRGAIGGPGLEVGGPGGLALAVALEPHDEARVVLLDPHLRRGGALALLLGLTRGALDEALGLDPGAGDLVGGVAHPLGRGLGGADALLLGGLHGPDLVGRCAGDVDQRLLGGAAHLLDGLAVGGAAAGHQGLEPLGVALGGADVAVEPAHVAVIAAHGVGAGPGLLDPVQGVDLGLGGHRLAGDARLLGPLLVLEAALALGRVGGGLVLDDPDPVGRGALGVLDPPALDLLLLPVGLLGELDRLDRGLLVGAGLLAGCEDRGVALQRLGLAQEGGGGPGDGAALLAGLLDRLAERLQAGGAFLANLRDARGAAGGGLGLGLATDLDHLLVEDAGLVQAAPGGLGGAGGALDLGLGRGLRSGDAGRGAPELPLRIDHRQDAGDGRLRAGDDVPHAADREGRPQVGYLAAHRHRRGLLSGHGVQEFLELFRLDPLQGRPPHRDRVADPLPPPVLPEEHQVEEQLVDRQLPGIPGVAEDLQEPDGLYDCDEEVSVEAEVVSVGSSSGLTGPISPRKISVTAPEKSKGRAPFVLRSQAPANAAKRGCLTMCASKARSPARSTQIAMRAAFTSTPWAISLSANATRSNCMRPDSGATGSAGGRYPILPRPAAISRASFSAAALAWLTPSLMPSTYSASTTGNRLTMPWKYSPAVAPRNWTTLAGWSPRAGMSSKGS</sequence>
<dbReference type="RefSeq" id="WP_209650729.1">
    <property type="nucleotide sequence ID" value="NZ_JBEPNV010000001.1"/>
</dbReference>